<dbReference type="STRING" id="857340.A0A086SYE3"/>
<dbReference type="GO" id="GO:0005634">
    <property type="term" value="C:nucleus"/>
    <property type="evidence" value="ECO:0007669"/>
    <property type="project" value="TreeGrafter"/>
</dbReference>
<feature type="compositionally biased region" description="Basic and acidic residues" evidence="2">
    <location>
        <begin position="579"/>
        <end position="592"/>
    </location>
</feature>
<dbReference type="GO" id="GO:0030968">
    <property type="term" value="P:endoplasmic reticulum unfolded protein response"/>
    <property type="evidence" value="ECO:0007669"/>
    <property type="project" value="TreeGrafter"/>
</dbReference>
<dbReference type="EMBL" id="JPKY01000104">
    <property type="protein sequence ID" value="KFH42125.1"/>
    <property type="molecule type" value="Genomic_DNA"/>
</dbReference>
<accession>A0A086SYE3</accession>
<keyword evidence="1" id="KW-0175">Coiled coil</keyword>
<keyword evidence="4" id="KW-1185">Reference proteome</keyword>
<evidence type="ECO:0000256" key="2">
    <source>
        <dbReference type="SAM" id="MobiDB-lite"/>
    </source>
</evidence>
<feature type="region of interest" description="Disordered" evidence="2">
    <location>
        <begin position="177"/>
        <end position="203"/>
    </location>
</feature>
<dbReference type="PANTHER" id="PTHR38406:SF1">
    <property type="entry name" value="TRANSCRIPTIONAL REPRESSOR OPI1"/>
    <property type="match status" value="1"/>
</dbReference>
<feature type="compositionally biased region" description="Basic and acidic residues" evidence="2">
    <location>
        <begin position="603"/>
        <end position="614"/>
    </location>
</feature>
<feature type="region of interest" description="Disordered" evidence="2">
    <location>
        <begin position="279"/>
        <end position="350"/>
    </location>
</feature>
<dbReference type="AlphaFoldDB" id="A0A086SYE3"/>
<protein>
    <submittedName>
        <fullName evidence="3">Clock-controlled protein-like protein</fullName>
    </submittedName>
</protein>
<dbReference type="PANTHER" id="PTHR38406">
    <property type="entry name" value="TRANSCRIPTIONAL REPRESSOR OPI1"/>
    <property type="match status" value="1"/>
</dbReference>
<dbReference type="GO" id="GO:0006357">
    <property type="term" value="P:regulation of transcription by RNA polymerase II"/>
    <property type="evidence" value="ECO:0007669"/>
    <property type="project" value="TreeGrafter"/>
</dbReference>
<evidence type="ECO:0000256" key="1">
    <source>
        <dbReference type="SAM" id="Coils"/>
    </source>
</evidence>
<dbReference type="Pfam" id="PF08618">
    <property type="entry name" value="Opi1"/>
    <property type="match status" value="1"/>
</dbReference>
<dbReference type="OrthoDB" id="2441642at2759"/>
<dbReference type="GO" id="GO:0005783">
    <property type="term" value="C:endoplasmic reticulum"/>
    <property type="evidence" value="ECO:0007669"/>
    <property type="project" value="TreeGrafter"/>
</dbReference>
<comment type="caution">
    <text evidence="3">The sequence shown here is derived from an EMBL/GenBank/DDBJ whole genome shotgun (WGS) entry which is preliminary data.</text>
</comment>
<sequence length="614" mass="65384">MPPSADQGFPPRHDHPHYPPTPTPPPAYSVASSISAPTEDDTSTASATIASCSLPPLSPNNDRDRSLPPLSSVTGGQAFHNGSGMSHLVGRQQQQPPQWPVVNYNSPHNGFVAPPQPAQNQSMDSPGAMDLDTGSNSVASAASPDIRSQGRAGSVSMDDPDVRLAAEALGSLRADFVSSPPSTASNLPSPPAPTILTPNSRSSPDAEPLFALLTTSHPLLAATVGTATSAYGGAKNFSPRFKTSAEYVEGYLTPIASTVGSVGRVTGVEGGVRWFLRGNQRQGSGLEPGSSKKRRKDTEDGSEPLTKKRIEAEGMVALSHAPAEAGNLTDSFPSTPGGERRLSYASTAESLPAYDDMRSPAYTETMDPGSNGQFDRANARWQSRLVMSTSGLGVAMSDESLRSLKYCLRWLRWANHHIGGVIDSLKTTLEQYERPEDKEREQMEATEKEAGALEAALREGDGPRPSRAELVSRINSLKGDVLKTLQDAINMVSRYAGGALPENARILVRRHLTSLPQRFRLATMSDNEEGEISAGDSDSAVRDGAQKVLVLAKEGLDMVSQVTGIVDGTIVSAEEWCERMGKKRRDSKEGGDRPVLPQTEPAPRAEADGDVKMG</sequence>
<feature type="coiled-coil region" evidence="1">
    <location>
        <begin position="429"/>
        <end position="456"/>
    </location>
</feature>
<name>A0A086SYE3_HAPC1</name>
<dbReference type="GO" id="GO:0008654">
    <property type="term" value="P:phospholipid biosynthetic process"/>
    <property type="evidence" value="ECO:0007669"/>
    <property type="project" value="TreeGrafter"/>
</dbReference>
<organism evidence="3 4">
    <name type="scientific">Hapsidospora chrysogenum (strain ATCC 11550 / CBS 779.69 / DSM 880 / IAM 14645 / JCM 23072 / IMI 49137)</name>
    <name type="common">Acremonium chrysogenum</name>
    <dbReference type="NCBI Taxonomy" id="857340"/>
    <lineage>
        <taxon>Eukaryota</taxon>
        <taxon>Fungi</taxon>
        <taxon>Dikarya</taxon>
        <taxon>Ascomycota</taxon>
        <taxon>Pezizomycotina</taxon>
        <taxon>Sordariomycetes</taxon>
        <taxon>Hypocreomycetidae</taxon>
        <taxon>Hypocreales</taxon>
        <taxon>Bionectriaceae</taxon>
        <taxon>Hapsidospora</taxon>
    </lineage>
</organism>
<feature type="region of interest" description="Disordered" evidence="2">
    <location>
        <begin position="1"/>
        <end position="159"/>
    </location>
</feature>
<feature type="compositionally biased region" description="Pro residues" evidence="2">
    <location>
        <begin position="18"/>
        <end position="27"/>
    </location>
</feature>
<evidence type="ECO:0000313" key="4">
    <source>
        <dbReference type="Proteomes" id="UP000029964"/>
    </source>
</evidence>
<feature type="region of interest" description="Disordered" evidence="2">
    <location>
        <begin position="579"/>
        <end position="614"/>
    </location>
</feature>
<proteinExistence type="predicted"/>
<reference evidence="4" key="1">
    <citation type="journal article" date="2014" name="Genome Announc.">
        <title>Genome sequence and annotation of Acremonium chrysogenum, producer of the beta-lactam antibiotic cephalosporin C.</title>
        <authorList>
            <person name="Terfehr D."/>
            <person name="Dahlmann T.A."/>
            <person name="Specht T."/>
            <person name="Zadra I."/>
            <person name="Kuernsteiner H."/>
            <person name="Kueck U."/>
        </authorList>
    </citation>
    <scope>NUCLEOTIDE SEQUENCE [LARGE SCALE GENOMIC DNA]</scope>
    <source>
        <strain evidence="4">ATCC 11550 / CBS 779.69 / DSM 880 / IAM 14645 / JCM 23072 / IMI 49137</strain>
    </source>
</reference>
<dbReference type="HOGENOM" id="CLU_015714_1_0_1"/>
<dbReference type="Proteomes" id="UP000029964">
    <property type="component" value="Unassembled WGS sequence"/>
</dbReference>
<evidence type="ECO:0000313" key="3">
    <source>
        <dbReference type="EMBL" id="KFH42125.1"/>
    </source>
</evidence>
<gene>
    <name evidence="3" type="ORF">ACRE_071540</name>
</gene>
<dbReference type="GO" id="GO:0003714">
    <property type="term" value="F:transcription corepressor activity"/>
    <property type="evidence" value="ECO:0007669"/>
    <property type="project" value="InterPro"/>
</dbReference>
<dbReference type="InterPro" id="IPR013927">
    <property type="entry name" value="TF_Opi1_Ccg-8"/>
</dbReference>